<sequence>MKTLRTNIVLLAITAMLFYACSNSDDSNNPETGEETEIRPISELAEDPDFIKFMELYYFPEAEISNLQAAKELLIQFETQNAWNDMSPDNFENLATTFGYENGIALTSYLQELNTAKEFLEKKYVLSQVDSLVRDSIMITVYNDLSRQEFVNTLGENLSSSKSDYNFYIQALAACKRADEEDHDAGRPSCWDARLEMGSFLVKKYGYRAMDIPPDCFRQGVTPPDICYEMDVFNYHLESMRNFCEFDCCLIDKCFERGEDYIDFIPEECECEDMNVS</sequence>
<comment type="caution">
    <text evidence="2">The sequence shown here is derived from an EMBL/GenBank/DDBJ whole genome shotgun (WGS) entry which is preliminary data.</text>
</comment>
<organism evidence="2 3">
    <name type="scientific">Aquimarina gracilis</name>
    <dbReference type="NCBI Taxonomy" id="874422"/>
    <lineage>
        <taxon>Bacteria</taxon>
        <taxon>Pseudomonadati</taxon>
        <taxon>Bacteroidota</taxon>
        <taxon>Flavobacteriia</taxon>
        <taxon>Flavobacteriales</taxon>
        <taxon>Flavobacteriaceae</taxon>
        <taxon>Aquimarina</taxon>
    </lineage>
</organism>
<name>A0ABU5ZP10_9FLAO</name>
<protein>
    <recommendedName>
        <fullName evidence="4">Lipoprotein</fullName>
    </recommendedName>
</protein>
<reference evidence="2 3" key="1">
    <citation type="journal article" date="2013" name="Int. J. Syst. Evol. Microbiol.">
        <title>Aquimarina gracilis sp. nov., isolated from the gut microflora of a mussel, Mytilus coruscus, and emended description of Aquimarina spongiae.</title>
        <authorList>
            <person name="Park S.C."/>
            <person name="Choe H.N."/>
            <person name="Baik K.S."/>
            <person name="Seong C.N."/>
        </authorList>
    </citation>
    <scope>NUCLEOTIDE SEQUENCE [LARGE SCALE GENOMIC DNA]</scope>
    <source>
        <strain evidence="2 3">PSC32</strain>
    </source>
</reference>
<evidence type="ECO:0000313" key="3">
    <source>
        <dbReference type="Proteomes" id="UP001327027"/>
    </source>
</evidence>
<proteinExistence type="predicted"/>
<keyword evidence="1" id="KW-0732">Signal</keyword>
<accession>A0ABU5ZP10</accession>
<evidence type="ECO:0008006" key="4">
    <source>
        <dbReference type="Google" id="ProtNLM"/>
    </source>
</evidence>
<dbReference type="RefSeq" id="WP_324177940.1">
    <property type="nucleotide sequence ID" value="NZ_BAABAW010000001.1"/>
</dbReference>
<evidence type="ECO:0000256" key="1">
    <source>
        <dbReference type="SAM" id="SignalP"/>
    </source>
</evidence>
<feature type="chain" id="PRO_5046119194" description="Lipoprotein" evidence="1">
    <location>
        <begin position="25"/>
        <end position="277"/>
    </location>
</feature>
<dbReference type="PROSITE" id="PS51257">
    <property type="entry name" value="PROKAR_LIPOPROTEIN"/>
    <property type="match status" value="1"/>
</dbReference>
<feature type="signal peptide" evidence="1">
    <location>
        <begin position="1"/>
        <end position="24"/>
    </location>
</feature>
<gene>
    <name evidence="2" type="ORF">U6A24_00355</name>
</gene>
<dbReference type="EMBL" id="JAYKLX010000001">
    <property type="protein sequence ID" value="MEB3343886.1"/>
    <property type="molecule type" value="Genomic_DNA"/>
</dbReference>
<evidence type="ECO:0000313" key="2">
    <source>
        <dbReference type="EMBL" id="MEB3343886.1"/>
    </source>
</evidence>
<keyword evidence="3" id="KW-1185">Reference proteome</keyword>
<dbReference type="Proteomes" id="UP001327027">
    <property type="component" value="Unassembled WGS sequence"/>
</dbReference>